<evidence type="ECO:0000313" key="1">
    <source>
        <dbReference type="EMBL" id="BBI62336.1"/>
    </source>
</evidence>
<dbReference type="AlphaFoldDB" id="A0A455U874"/>
<dbReference type="KEGG" id="hsr:HSBAA_36420"/>
<dbReference type="Proteomes" id="UP000320231">
    <property type="component" value="Chromosome"/>
</dbReference>
<protein>
    <submittedName>
        <fullName evidence="1">Uncharacterized protein</fullName>
    </submittedName>
</protein>
<reference evidence="1 2" key="1">
    <citation type="journal article" date="2019" name="Microbiol. Resour. Announc.">
        <title>Complete Genome Sequence of Halomonas sulfidaeris Strain Esulfide1 Isolated from a Metal Sulfide Rock at a Depth of 2,200 Meters, Obtained Using Nanopore Sequencing.</title>
        <authorList>
            <person name="Saito M."/>
            <person name="Nishigata A."/>
            <person name="Galipon J."/>
            <person name="Arakawa K."/>
        </authorList>
    </citation>
    <scope>NUCLEOTIDE SEQUENCE [LARGE SCALE GENOMIC DNA]</scope>
    <source>
        <strain evidence="1 2">ATCC BAA-803</strain>
    </source>
</reference>
<dbReference type="EMBL" id="AP019514">
    <property type="protein sequence ID" value="BBI62336.1"/>
    <property type="molecule type" value="Genomic_DNA"/>
</dbReference>
<name>A0A455U874_9GAMM</name>
<accession>A0A455U874</accession>
<proteinExistence type="predicted"/>
<organism evidence="1 2">
    <name type="scientific">Vreelandella sulfidaeris</name>
    <dbReference type="NCBI Taxonomy" id="115553"/>
    <lineage>
        <taxon>Bacteria</taxon>
        <taxon>Pseudomonadati</taxon>
        <taxon>Pseudomonadota</taxon>
        <taxon>Gammaproteobacteria</taxon>
        <taxon>Oceanospirillales</taxon>
        <taxon>Halomonadaceae</taxon>
        <taxon>Vreelandella</taxon>
    </lineage>
</organism>
<sequence>MSLLMAGFAMHRHKMFWPNPLIKLNELVLSGMSGGVQLRVIELVIDTDT</sequence>
<gene>
    <name evidence="1" type="ORF">HSBAA_36420</name>
</gene>
<evidence type="ECO:0000313" key="2">
    <source>
        <dbReference type="Proteomes" id="UP000320231"/>
    </source>
</evidence>